<name>A0A2J7QY27_9NEOP</name>
<sequence length="184" mass="21209">MSEGTVRQCCRMFKDGRTNVHFEERSGRPSVLSDDLVQTVDQKICISRRFTSSEVSCELPQISHTLLYRMASSLTCLERDYKDGDELLSHVVRVTGDETCVSFVNAETEEQSKQWIYTKLPKMMKKFKQTSVCQKADGNCFLEHERSVYSGIHAKRDDNNVRSVLRRNCLRPLRTKGMECLQTV</sequence>
<accession>A0A2J7QY27</accession>
<evidence type="ECO:0000313" key="1">
    <source>
        <dbReference type="EMBL" id="PNF33479.1"/>
    </source>
</evidence>
<comment type="caution">
    <text evidence="1">The sequence shown here is derived from an EMBL/GenBank/DDBJ whole genome shotgun (WGS) entry which is preliminary data.</text>
</comment>
<dbReference type="EMBL" id="NEVH01009368">
    <property type="protein sequence ID" value="PNF33479.1"/>
    <property type="molecule type" value="Genomic_DNA"/>
</dbReference>
<protein>
    <submittedName>
        <fullName evidence="1">Uncharacterized protein</fullName>
    </submittedName>
</protein>
<keyword evidence="2" id="KW-1185">Reference proteome</keyword>
<dbReference type="STRING" id="105785.A0A2J7QY27"/>
<evidence type="ECO:0000313" key="2">
    <source>
        <dbReference type="Proteomes" id="UP000235965"/>
    </source>
</evidence>
<organism evidence="1 2">
    <name type="scientific">Cryptotermes secundus</name>
    <dbReference type="NCBI Taxonomy" id="105785"/>
    <lineage>
        <taxon>Eukaryota</taxon>
        <taxon>Metazoa</taxon>
        <taxon>Ecdysozoa</taxon>
        <taxon>Arthropoda</taxon>
        <taxon>Hexapoda</taxon>
        <taxon>Insecta</taxon>
        <taxon>Pterygota</taxon>
        <taxon>Neoptera</taxon>
        <taxon>Polyneoptera</taxon>
        <taxon>Dictyoptera</taxon>
        <taxon>Blattodea</taxon>
        <taxon>Blattoidea</taxon>
        <taxon>Termitoidae</taxon>
        <taxon>Kalotermitidae</taxon>
        <taxon>Cryptotermitinae</taxon>
        <taxon>Cryptotermes</taxon>
    </lineage>
</organism>
<dbReference type="AlphaFoldDB" id="A0A2J7QY27"/>
<reference evidence="1 2" key="1">
    <citation type="submission" date="2017-12" db="EMBL/GenBank/DDBJ databases">
        <title>Hemimetabolous genomes reveal molecular basis of termite eusociality.</title>
        <authorList>
            <person name="Harrison M.C."/>
            <person name="Jongepier E."/>
            <person name="Robertson H.M."/>
            <person name="Arning N."/>
            <person name="Bitard-Feildel T."/>
            <person name="Chao H."/>
            <person name="Childers C.P."/>
            <person name="Dinh H."/>
            <person name="Doddapaneni H."/>
            <person name="Dugan S."/>
            <person name="Gowin J."/>
            <person name="Greiner C."/>
            <person name="Han Y."/>
            <person name="Hu H."/>
            <person name="Hughes D.S.T."/>
            <person name="Huylmans A.-K."/>
            <person name="Kemena C."/>
            <person name="Kremer L.P.M."/>
            <person name="Lee S.L."/>
            <person name="Lopez-Ezquerra A."/>
            <person name="Mallet L."/>
            <person name="Monroy-Kuhn J.M."/>
            <person name="Moser A."/>
            <person name="Murali S.C."/>
            <person name="Muzny D.M."/>
            <person name="Otani S."/>
            <person name="Piulachs M.-D."/>
            <person name="Poelchau M."/>
            <person name="Qu J."/>
            <person name="Schaub F."/>
            <person name="Wada-Katsumata A."/>
            <person name="Worley K.C."/>
            <person name="Xie Q."/>
            <person name="Ylla G."/>
            <person name="Poulsen M."/>
            <person name="Gibbs R.A."/>
            <person name="Schal C."/>
            <person name="Richards S."/>
            <person name="Belles X."/>
            <person name="Korb J."/>
            <person name="Bornberg-Bauer E."/>
        </authorList>
    </citation>
    <scope>NUCLEOTIDE SEQUENCE [LARGE SCALE GENOMIC DNA]</scope>
    <source>
        <tissue evidence="1">Whole body</tissue>
    </source>
</reference>
<proteinExistence type="predicted"/>
<gene>
    <name evidence="1" type="ORF">B7P43_G00561</name>
</gene>
<dbReference type="InParanoid" id="A0A2J7QY27"/>
<dbReference type="Proteomes" id="UP000235965">
    <property type="component" value="Unassembled WGS sequence"/>
</dbReference>